<accession>A0A420WDG4</accession>
<dbReference type="Proteomes" id="UP000282211">
    <property type="component" value="Unassembled WGS sequence"/>
</dbReference>
<sequence length="144" mass="15546">MLSFLLKPKFLFGLGGVLALLGMGLFIRAQILDYGKAQFALGVSRTERAFAEQAQKTKSKLDDNADAAAAEADKTDSVYIEVIKEVAAIDAAVIAENTALRNTLKSLKLEIENANPILPDCATTPLPSTSLSIHTDIDRLLRSR</sequence>
<evidence type="ECO:0000313" key="2">
    <source>
        <dbReference type="Proteomes" id="UP000282211"/>
    </source>
</evidence>
<protein>
    <submittedName>
        <fullName evidence="1">Uncharacterized protein</fullName>
    </submittedName>
</protein>
<dbReference type="AlphaFoldDB" id="A0A420WDG4"/>
<evidence type="ECO:0000313" key="1">
    <source>
        <dbReference type="EMBL" id="RKQ68932.1"/>
    </source>
</evidence>
<reference evidence="1 2" key="1">
    <citation type="submission" date="2018-10" db="EMBL/GenBank/DDBJ databases">
        <title>Genomic Encyclopedia of Type Strains, Phase IV (KMG-IV): sequencing the most valuable type-strain genomes for metagenomic binning, comparative biology and taxonomic classification.</title>
        <authorList>
            <person name="Goeker M."/>
        </authorList>
    </citation>
    <scope>NUCLEOTIDE SEQUENCE [LARGE SCALE GENOMIC DNA]</scope>
    <source>
        <strain evidence="1 2">DSM 22008</strain>
    </source>
</reference>
<dbReference type="InParanoid" id="A0A420WDG4"/>
<gene>
    <name evidence="1" type="ORF">DES40_1708</name>
</gene>
<organism evidence="1 2">
    <name type="scientific">Litorimonas taeanensis</name>
    <dbReference type="NCBI Taxonomy" id="568099"/>
    <lineage>
        <taxon>Bacteria</taxon>
        <taxon>Pseudomonadati</taxon>
        <taxon>Pseudomonadota</taxon>
        <taxon>Alphaproteobacteria</taxon>
        <taxon>Maricaulales</taxon>
        <taxon>Robiginitomaculaceae</taxon>
    </lineage>
</organism>
<name>A0A420WDG4_9PROT</name>
<proteinExistence type="predicted"/>
<dbReference type="EMBL" id="RBII01000002">
    <property type="protein sequence ID" value="RKQ68932.1"/>
    <property type="molecule type" value="Genomic_DNA"/>
</dbReference>
<keyword evidence="2" id="KW-1185">Reference proteome</keyword>
<comment type="caution">
    <text evidence="1">The sequence shown here is derived from an EMBL/GenBank/DDBJ whole genome shotgun (WGS) entry which is preliminary data.</text>
</comment>
<dbReference type="RefSeq" id="WP_121100749.1">
    <property type="nucleotide sequence ID" value="NZ_RBII01000002.1"/>
</dbReference>